<keyword evidence="1" id="KW-0472">Membrane</keyword>
<evidence type="ECO:0000256" key="1">
    <source>
        <dbReference type="SAM" id="Phobius"/>
    </source>
</evidence>
<feature type="transmembrane region" description="Helical" evidence="1">
    <location>
        <begin position="64"/>
        <end position="85"/>
    </location>
</feature>
<evidence type="ECO:0008006" key="4">
    <source>
        <dbReference type="Google" id="ProtNLM"/>
    </source>
</evidence>
<accession>A0AAV2PAQ5</accession>
<dbReference type="EMBL" id="OZ034831">
    <property type="protein sequence ID" value="CAL1688200.1"/>
    <property type="molecule type" value="Genomic_DNA"/>
</dbReference>
<proteinExistence type="predicted"/>
<dbReference type="AlphaFoldDB" id="A0AAV2PAQ5"/>
<keyword evidence="1" id="KW-1133">Transmembrane helix</keyword>
<dbReference type="PANTHER" id="PTHR37159:SF1">
    <property type="entry name" value="GH11867P"/>
    <property type="match status" value="1"/>
</dbReference>
<evidence type="ECO:0000313" key="2">
    <source>
        <dbReference type="EMBL" id="CAL1688200.1"/>
    </source>
</evidence>
<dbReference type="Proteomes" id="UP001497644">
    <property type="component" value="Chromosome 8"/>
</dbReference>
<evidence type="ECO:0000313" key="3">
    <source>
        <dbReference type="Proteomes" id="UP001497644"/>
    </source>
</evidence>
<name>A0AAV2PAQ5_9HYME</name>
<organism evidence="2 3">
    <name type="scientific">Lasius platythorax</name>
    <dbReference type="NCBI Taxonomy" id="488582"/>
    <lineage>
        <taxon>Eukaryota</taxon>
        <taxon>Metazoa</taxon>
        <taxon>Ecdysozoa</taxon>
        <taxon>Arthropoda</taxon>
        <taxon>Hexapoda</taxon>
        <taxon>Insecta</taxon>
        <taxon>Pterygota</taxon>
        <taxon>Neoptera</taxon>
        <taxon>Endopterygota</taxon>
        <taxon>Hymenoptera</taxon>
        <taxon>Apocrita</taxon>
        <taxon>Aculeata</taxon>
        <taxon>Formicoidea</taxon>
        <taxon>Formicidae</taxon>
        <taxon>Formicinae</taxon>
        <taxon>Lasius</taxon>
        <taxon>Lasius</taxon>
    </lineage>
</organism>
<reference evidence="2" key="1">
    <citation type="submission" date="2024-04" db="EMBL/GenBank/DDBJ databases">
        <authorList>
            <consortium name="Molecular Ecology Group"/>
        </authorList>
    </citation>
    <scope>NUCLEOTIDE SEQUENCE</scope>
</reference>
<dbReference type="PANTHER" id="PTHR37159">
    <property type="entry name" value="GH11867P"/>
    <property type="match status" value="1"/>
</dbReference>
<keyword evidence="1" id="KW-0812">Transmembrane</keyword>
<feature type="transmembrane region" description="Helical" evidence="1">
    <location>
        <begin position="289"/>
        <end position="318"/>
    </location>
</feature>
<sequence>MKRKHINNVQTLTVDEHFKLLLKEEKLIDSKFINNTSLATPADLPDWYNEKLFREGQNYYKQNMLAMILSSFIGLFAIIAIPDILKVLIYTKKSNIPYTAFSRYIQTALHVHNLYTCDPNNSDSNWYKTINVIRWKHKTSSERSMNACVGGIYQKDMALTQFAFVGYVFIAPISIGLRNKPEEEEAFNHFWRVIGYMLGIPDRLNLCRKTAMETRELCQKISTDILANYLNEAPPDFYHTISIIIHVLWYFDVTLDKDALLAFTYRLHGIKYKVPLSWSSWLNMKYRDLIFYLCHIPYVGTVVKIYYKYIIIFTFWLVQKWPVHAWMSFGKENCQIKLYPTYI</sequence>
<keyword evidence="3" id="KW-1185">Reference proteome</keyword>
<protein>
    <recommendedName>
        <fullName evidence="4">ER-bound oxygenase mpaB/mpaB'/Rubber oxygenase catalytic domain-containing protein</fullName>
    </recommendedName>
</protein>
<gene>
    <name evidence="2" type="ORF">LPLAT_LOCUS13316</name>
</gene>